<dbReference type="Gene3D" id="3.40.50.150">
    <property type="entry name" value="Vaccinia Virus protein VP39"/>
    <property type="match status" value="1"/>
</dbReference>
<evidence type="ECO:0000259" key="1">
    <source>
        <dbReference type="Pfam" id="PF08241"/>
    </source>
</evidence>
<dbReference type="InterPro" id="IPR029063">
    <property type="entry name" value="SAM-dependent_MTases_sf"/>
</dbReference>
<name>A0A937XFH5_UNCW3</name>
<dbReference type="PANTHER" id="PTHR42912">
    <property type="entry name" value="METHYLTRANSFERASE"/>
    <property type="match status" value="1"/>
</dbReference>
<keyword evidence="2" id="KW-0808">Transferase</keyword>
<organism evidence="2 3">
    <name type="scientific">candidate division WOR-3 bacterium</name>
    <dbReference type="NCBI Taxonomy" id="2052148"/>
    <lineage>
        <taxon>Bacteria</taxon>
        <taxon>Bacteria division WOR-3</taxon>
    </lineage>
</organism>
<reference evidence="2" key="1">
    <citation type="submission" date="2019-03" db="EMBL/GenBank/DDBJ databases">
        <title>Lake Tanganyika Metagenome-Assembled Genomes (MAGs).</title>
        <authorList>
            <person name="Tran P."/>
        </authorList>
    </citation>
    <scope>NUCLEOTIDE SEQUENCE</scope>
    <source>
        <strain evidence="2">K_DeepCast_150m_m2_040</strain>
    </source>
</reference>
<dbReference type="GO" id="GO:0032259">
    <property type="term" value="P:methylation"/>
    <property type="evidence" value="ECO:0007669"/>
    <property type="project" value="UniProtKB-KW"/>
</dbReference>
<dbReference type="Pfam" id="PF08241">
    <property type="entry name" value="Methyltransf_11"/>
    <property type="match status" value="1"/>
</dbReference>
<dbReference type="SUPFAM" id="SSF53335">
    <property type="entry name" value="S-adenosyl-L-methionine-dependent methyltransferases"/>
    <property type="match status" value="1"/>
</dbReference>
<dbReference type="InterPro" id="IPR013216">
    <property type="entry name" value="Methyltransf_11"/>
</dbReference>
<keyword evidence="2" id="KW-0489">Methyltransferase</keyword>
<dbReference type="Proteomes" id="UP000779900">
    <property type="component" value="Unassembled WGS sequence"/>
</dbReference>
<dbReference type="InterPro" id="IPR050508">
    <property type="entry name" value="Methyltransf_Superfamily"/>
</dbReference>
<dbReference type="PANTHER" id="PTHR42912:SF80">
    <property type="entry name" value="METHYLTRANSFERASE DOMAIN-CONTAINING PROTEIN"/>
    <property type="match status" value="1"/>
</dbReference>
<comment type="caution">
    <text evidence="2">The sequence shown here is derived from an EMBL/GenBank/DDBJ whole genome shotgun (WGS) entry which is preliminary data.</text>
</comment>
<protein>
    <submittedName>
        <fullName evidence="2">Class I SAM-dependent methyltransferase</fullName>
    </submittedName>
</protein>
<evidence type="ECO:0000313" key="2">
    <source>
        <dbReference type="EMBL" id="MBM3330474.1"/>
    </source>
</evidence>
<feature type="domain" description="Methyltransferase type 11" evidence="1">
    <location>
        <begin position="46"/>
        <end position="130"/>
    </location>
</feature>
<proteinExistence type="predicted"/>
<dbReference type="AlphaFoldDB" id="A0A937XFH5"/>
<dbReference type="CDD" id="cd02440">
    <property type="entry name" value="AdoMet_MTases"/>
    <property type="match status" value="1"/>
</dbReference>
<dbReference type="EMBL" id="VGIR01000004">
    <property type="protein sequence ID" value="MBM3330474.1"/>
    <property type="molecule type" value="Genomic_DNA"/>
</dbReference>
<dbReference type="GO" id="GO:0008757">
    <property type="term" value="F:S-adenosylmethionine-dependent methyltransferase activity"/>
    <property type="evidence" value="ECO:0007669"/>
    <property type="project" value="InterPro"/>
</dbReference>
<evidence type="ECO:0000313" key="3">
    <source>
        <dbReference type="Proteomes" id="UP000779900"/>
    </source>
</evidence>
<accession>A0A937XFH5</accession>
<gene>
    <name evidence="2" type="ORF">FJY68_01325</name>
</gene>
<sequence length="225" mass="25033">MDPQSSPFEAQADRYDSWYDGKGRLPFEIELAALRPLLAGLPEPWLEVGVGTGRFAQALGIPLGVDPSPALLEKARRRGVEVLYGEGEELVFRAACFGTVFLLTTWEFLNDPPKVLRECRRVLKPGGRLVNAILERDGRWGASYVERRRQGHPLFSRAHFDRYEDVRRLTEQAGFELLDTLSTLFQGPGETVSMEEARPGFVRGASFVVLVARAPVDAPAGPPIR</sequence>